<sequence>MHGGNDKDSCGTVRMVCQNVEIVGKDELWYGQFSRLIVVPAETPFRTNAGRSGTRLGQSDRYGWMDEPRLNCSERPDLNAELVPCTDPWTGAHHMVPNLARSLSNRSRTWEHLLDSGLPRENQLYSGLKRGSGLRKT</sequence>
<name>A0A0D3E8Y2_BRAOL</name>
<dbReference type="Gramene" id="Bo9g088360.1">
    <property type="protein sequence ID" value="Bo9g088360.1"/>
    <property type="gene ID" value="Bo9g088360"/>
</dbReference>
<protein>
    <submittedName>
        <fullName evidence="1">Uncharacterized protein</fullName>
    </submittedName>
</protein>
<evidence type="ECO:0000313" key="2">
    <source>
        <dbReference type="Proteomes" id="UP000032141"/>
    </source>
</evidence>
<dbReference type="HOGENOM" id="CLU_154846_0_0_1"/>
<evidence type="ECO:0000313" key="1">
    <source>
        <dbReference type="EnsemblPlants" id="Bo9g088360.1"/>
    </source>
</evidence>
<keyword evidence="2" id="KW-1185">Reference proteome</keyword>
<reference evidence="1 2" key="1">
    <citation type="journal article" date="2014" name="Genome Biol.">
        <title>Transcriptome and methylome profiling reveals relics of genome dominance in the mesopolyploid Brassica oleracea.</title>
        <authorList>
            <person name="Parkin I.A."/>
            <person name="Koh C."/>
            <person name="Tang H."/>
            <person name="Robinson S.J."/>
            <person name="Kagale S."/>
            <person name="Clarke W.E."/>
            <person name="Town C.D."/>
            <person name="Nixon J."/>
            <person name="Krishnakumar V."/>
            <person name="Bidwell S.L."/>
            <person name="Denoeud F."/>
            <person name="Belcram H."/>
            <person name="Links M.G."/>
            <person name="Just J."/>
            <person name="Clarke C."/>
            <person name="Bender T."/>
            <person name="Huebert T."/>
            <person name="Mason A.S."/>
            <person name="Pires J.C."/>
            <person name="Barker G."/>
            <person name="Moore J."/>
            <person name="Walley P.G."/>
            <person name="Manoli S."/>
            <person name="Batley J."/>
            <person name="Edwards D."/>
            <person name="Nelson M.N."/>
            <person name="Wang X."/>
            <person name="Paterson A.H."/>
            <person name="King G."/>
            <person name="Bancroft I."/>
            <person name="Chalhoub B."/>
            <person name="Sharpe A.G."/>
        </authorList>
    </citation>
    <scope>NUCLEOTIDE SEQUENCE</scope>
    <source>
        <strain evidence="1 2">cv. TO1000</strain>
    </source>
</reference>
<dbReference type="Proteomes" id="UP000032141">
    <property type="component" value="Chromosome C9"/>
</dbReference>
<reference evidence="1" key="2">
    <citation type="submission" date="2015-03" db="UniProtKB">
        <authorList>
            <consortium name="EnsemblPlants"/>
        </authorList>
    </citation>
    <scope>IDENTIFICATION</scope>
</reference>
<proteinExistence type="predicted"/>
<organism evidence="1 2">
    <name type="scientific">Brassica oleracea var. oleracea</name>
    <dbReference type="NCBI Taxonomy" id="109376"/>
    <lineage>
        <taxon>Eukaryota</taxon>
        <taxon>Viridiplantae</taxon>
        <taxon>Streptophyta</taxon>
        <taxon>Embryophyta</taxon>
        <taxon>Tracheophyta</taxon>
        <taxon>Spermatophyta</taxon>
        <taxon>Magnoliopsida</taxon>
        <taxon>eudicotyledons</taxon>
        <taxon>Gunneridae</taxon>
        <taxon>Pentapetalae</taxon>
        <taxon>rosids</taxon>
        <taxon>malvids</taxon>
        <taxon>Brassicales</taxon>
        <taxon>Brassicaceae</taxon>
        <taxon>Brassiceae</taxon>
        <taxon>Brassica</taxon>
    </lineage>
</organism>
<dbReference type="EnsemblPlants" id="Bo9g088360.1">
    <property type="protein sequence ID" value="Bo9g088360.1"/>
    <property type="gene ID" value="Bo9g088360"/>
</dbReference>
<dbReference type="AlphaFoldDB" id="A0A0D3E8Y2"/>
<accession>A0A0D3E8Y2</accession>